<dbReference type="EMBL" id="QGMF01000549">
    <property type="protein sequence ID" value="TVY15158.1"/>
    <property type="molecule type" value="Genomic_DNA"/>
</dbReference>
<evidence type="ECO:0000256" key="1">
    <source>
        <dbReference type="SAM" id="Phobius"/>
    </source>
</evidence>
<evidence type="ECO:0008006" key="4">
    <source>
        <dbReference type="Google" id="ProtNLM"/>
    </source>
</evidence>
<proteinExistence type="predicted"/>
<dbReference type="Proteomes" id="UP000469559">
    <property type="component" value="Unassembled WGS sequence"/>
</dbReference>
<keyword evidence="3" id="KW-1185">Reference proteome</keyword>
<organism evidence="2 3">
    <name type="scientific">Lachnellula arida</name>
    <dbReference type="NCBI Taxonomy" id="1316785"/>
    <lineage>
        <taxon>Eukaryota</taxon>
        <taxon>Fungi</taxon>
        <taxon>Dikarya</taxon>
        <taxon>Ascomycota</taxon>
        <taxon>Pezizomycotina</taxon>
        <taxon>Leotiomycetes</taxon>
        <taxon>Helotiales</taxon>
        <taxon>Lachnaceae</taxon>
        <taxon>Lachnellula</taxon>
    </lineage>
</organism>
<protein>
    <recommendedName>
        <fullName evidence="4">Concanavalin a-like lectins glucanase protein</fullName>
    </recommendedName>
</protein>
<accession>A0A8T9B5C0</accession>
<keyword evidence="1" id="KW-0812">Transmembrane</keyword>
<dbReference type="AlphaFoldDB" id="A0A8T9B5C0"/>
<reference evidence="2 3" key="1">
    <citation type="submission" date="2018-05" db="EMBL/GenBank/DDBJ databases">
        <title>Whole genome sequencing for identification of molecular markers to develop diagnostic detection tools for the regulated plant pathogen Lachnellula willkommii.</title>
        <authorList>
            <person name="Giroux E."/>
            <person name="Bilodeau G."/>
        </authorList>
    </citation>
    <scope>NUCLEOTIDE SEQUENCE [LARGE SCALE GENOMIC DNA]</scope>
    <source>
        <strain evidence="2 3">CBS 203.66</strain>
    </source>
</reference>
<name>A0A8T9B5C0_9HELO</name>
<dbReference type="OrthoDB" id="2332199at2759"/>
<feature type="transmembrane region" description="Helical" evidence="1">
    <location>
        <begin position="91"/>
        <end position="110"/>
    </location>
</feature>
<comment type="caution">
    <text evidence="2">The sequence shown here is derived from an EMBL/GenBank/DDBJ whole genome shotgun (WGS) entry which is preliminary data.</text>
</comment>
<gene>
    <name evidence="2" type="ORF">LARI1_G007545</name>
</gene>
<evidence type="ECO:0000313" key="3">
    <source>
        <dbReference type="Proteomes" id="UP000469559"/>
    </source>
</evidence>
<keyword evidence="1" id="KW-0472">Membrane</keyword>
<keyword evidence="1" id="KW-1133">Transmembrane helix</keyword>
<evidence type="ECO:0000313" key="2">
    <source>
        <dbReference type="EMBL" id="TVY15158.1"/>
    </source>
</evidence>
<feature type="transmembrane region" description="Helical" evidence="1">
    <location>
        <begin position="49"/>
        <end position="70"/>
    </location>
</feature>
<sequence length="265" mass="29064">MGITYSAARWVAPLSFAIDFAAQQYGMMSSPNMKDVHDANLSFWSPQPYFIAGFFFPQQLFQLAWLYRLWKLDPKKSADEKKEVETMVDFVPYYAVGNLCIASWMIFWNASALKSANVFVLINSLTQLYYIFGRLPPMNTRSTSSVLTHIVSKTFAGIGVLDFLHNGSVAYFDHQGPSTAVKVLTGVGFGALATSSDWIFGGCIVYDLVALAVGQRGIGETSWSNLLGVYAVGAAAIVAAKNWARPPYVKQDPSGYEAASTDDVV</sequence>